<dbReference type="NCBIfam" id="NF001299">
    <property type="entry name" value="PRK00241.1"/>
    <property type="match status" value="1"/>
</dbReference>
<dbReference type="InterPro" id="IPR020476">
    <property type="entry name" value="Nudix_hydrolase"/>
</dbReference>
<gene>
    <name evidence="12" type="primary">nudC</name>
    <name evidence="12" type="ORF">QNI16_17280</name>
</gene>
<dbReference type="RefSeq" id="WP_313981140.1">
    <property type="nucleotide sequence ID" value="NZ_JASJOS010000007.1"/>
</dbReference>
<dbReference type="GO" id="GO:0006742">
    <property type="term" value="P:NADP+ catabolic process"/>
    <property type="evidence" value="ECO:0007669"/>
    <property type="project" value="TreeGrafter"/>
</dbReference>
<evidence type="ECO:0000313" key="13">
    <source>
        <dbReference type="Proteomes" id="UP001241110"/>
    </source>
</evidence>
<evidence type="ECO:0000259" key="11">
    <source>
        <dbReference type="PROSITE" id="PS51462"/>
    </source>
</evidence>
<proteinExistence type="inferred from homology"/>
<evidence type="ECO:0000256" key="4">
    <source>
        <dbReference type="ARBA" id="ARBA00012381"/>
    </source>
</evidence>
<dbReference type="Proteomes" id="UP001241110">
    <property type="component" value="Unassembled WGS sequence"/>
</dbReference>
<evidence type="ECO:0000256" key="8">
    <source>
        <dbReference type="ARBA" id="ARBA00023027"/>
    </source>
</evidence>
<comment type="cofactor">
    <cofactor evidence="1">
        <name>Mg(2+)</name>
        <dbReference type="ChEBI" id="CHEBI:18420"/>
    </cofactor>
</comment>
<comment type="cofactor">
    <cofactor evidence="2">
        <name>Zn(2+)</name>
        <dbReference type="ChEBI" id="CHEBI:29105"/>
    </cofactor>
</comment>
<dbReference type="InterPro" id="IPR015376">
    <property type="entry name" value="Znr_NADH_PPase"/>
</dbReference>
<dbReference type="Pfam" id="PF00293">
    <property type="entry name" value="NUDIX"/>
    <property type="match status" value="1"/>
</dbReference>
<dbReference type="PRINTS" id="PR00502">
    <property type="entry name" value="NUDIXFAMILY"/>
</dbReference>
<dbReference type="AlphaFoldDB" id="A0AAE3QS78"/>
<evidence type="ECO:0000256" key="7">
    <source>
        <dbReference type="ARBA" id="ARBA00022842"/>
    </source>
</evidence>
<evidence type="ECO:0000256" key="1">
    <source>
        <dbReference type="ARBA" id="ARBA00001946"/>
    </source>
</evidence>
<evidence type="ECO:0000256" key="3">
    <source>
        <dbReference type="ARBA" id="ARBA00009595"/>
    </source>
</evidence>
<dbReference type="SUPFAM" id="SSF55811">
    <property type="entry name" value="Nudix"/>
    <property type="match status" value="1"/>
</dbReference>
<reference evidence="12" key="1">
    <citation type="submission" date="2023-05" db="EMBL/GenBank/DDBJ databases">
        <authorList>
            <person name="Zhang X."/>
        </authorList>
    </citation>
    <scope>NUCLEOTIDE SEQUENCE</scope>
    <source>
        <strain evidence="12">YF14B1</strain>
    </source>
</reference>
<keyword evidence="5" id="KW-0479">Metal-binding</keyword>
<feature type="domain" description="Nudix hydrolase" evidence="11">
    <location>
        <begin position="174"/>
        <end position="297"/>
    </location>
</feature>
<dbReference type="EC" id="3.6.1.22" evidence="4"/>
<dbReference type="PROSITE" id="PS00893">
    <property type="entry name" value="NUDIX_BOX"/>
    <property type="match status" value="1"/>
</dbReference>
<name>A0AAE3QS78_9BACT</name>
<evidence type="ECO:0000256" key="10">
    <source>
        <dbReference type="RuleBase" id="RU003476"/>
    </source>
</evidence>
<dbReference type="Pfam" id="PF09297">
    <property type="entry name" value="Zn_ribbon_NUD"/>
    <property type="match status" value="1"/>
</dbReference>
<dbReference type="InterPro" id="IPR049734">
    <property type="entry name" value="NudC-like_C"/>
</dbReference>
<dbReference type="InterPro" id="IPR050241">
    <property type="entry name" value="NAD-cap_RNA_hydrolase_NudC"/>
</dbReference>
<evidence type="ECO:0000256" key="5">
    <source>
        <dbReference type="ARBA" id="ARBA00022723"/>
    </source>
</evidence>
<evidence type="ECO:0000256" key="2">
    <source>
        <dbReference type="ARBA" id="ARBA00001947"/>
    </source>
</evidence>
<keyword evidence="8" id="KW-0520">NAD</keyword>
<keyword evidence="7" id="KW-0460">Magnesium</keyword>
<dbReference type="InterPro" id="IPR015797">
    <property type="entry name" value="NUDIX_hydrolase-like_dom_sf"/>
</dbReference>
<dbReference type="Pfam" id="PF09296">
    <property type="entry name" value="NUDIX-like"/>
    <property type="match status" value="1"/>
</dbReference>
<dbReference type="Gene3D" id="3.90.79.10">
    <property type="entry name" value="Nucleoside Triphosphate Pyrophosphohydrolase"/>
    <property type="match status" value="1"/>
</dbReference>
<dbReference type="InterPro" id="IPR020084">
    <property type="entry name" value="NUDIX_hydrolase_CS"/>
</dbReference>
<dbReference type="CDD" id="cd03429">
    <property type="entry name" value="NUDIX_NADH_pyrophosphatase_Nudt13"/>
    <property type="match status" value="1"/>
</dbReference>
<comment type="caution">
    <text evidence="12">The sequence shown here is derived from an EMBL/GenBank/DDBJ whole genome shotgun (WGS) entry which is preliminary data.</text>
</comment>
<comment type="catalytic activity">
    <reaction evidence="9">
        <text>a 5'-end NAD(+)-phospho-ribonucleoside in mRNA + H2O = a 5'-end phospho-adenosine-phospho-ribonucleoside in mRNA + beta-nicotinamide D-ribonucleotide + 2 H(+)</text>
        <dbReference type="Rhea" id="RHEA:60876"/>
        <dbReference type="Rhea" id="RHEA-COMP:15698"/>
        <dbReference type="Rhea" id="RHEA-COMP:15719"/>
        <dbReference type="ChEBI" id="CHEBI:14649"/>
        <dbReference type="ChEBI" id="CHEBI:15377"/>
        <dbReference type="ChEBI" id="CHEBI:15378"/>
        <dbReference type="ChEBI" id="CHEBI:144029"/>
        <dbReference type="ChEBI" id="CHEBI:144051"/>
    </reaction>
    <physiologicalReaction direction="left-to-right" evidence="9">
        <dbReference type="Rhea" id="RHEA:60877"/>
    </physiologicalReaction>
</comment>
<dbReference type="PROSITE" id="PS51462">
    <property type="entry name" value="NUDIX"/>
    <property type="match status" value="1"/>
</dbReference>
<sequence>MSGNRTSGSIKNMFSTGTLHRFSESRLDEQHIHTILTAPTARFIPLWKNQNLFAMNDPLQPAFLSKEETDRLLNEGAEFVFLGMLEEIPYFAFALPDTIVTEELFGDSRVFKDLRETGALLGQEEGNLLAYARAMIHWHRTHQYCGRCGNKTISIEAGHVRQCTNPACDLKHFPRTDSAIIVRITYQDRCLLVRQPIWPEGMYATVAGFLEPGESLEDAVAREVKEETGLTLTNIKYHSSQPWPFPASIMVGFTAEATSMEYTLDQREIEKACWLTRQELIEKIKDKSIRLPRPVSISYRLIDDWFRKKNKGKLSQIK</sequence>
<dbReference type="EMBL" id="JASJOS010000007">
    <property type="protein sequence ID" value="MDJ1482261.1"/>
    <property type="molecule type" value="Genomic_DNA"/>
</dbReference>
<dbReference type="InterPro" id="IPR015375">
    <property type="entry name" value="NADH_PPase-like_N"/>
</dbReference>
<dbReference type="Gene3D" id="3.90.79.20">
    <property type="match status" value="1"/>
</dbReference>
<dbReference type="GO" id="GO:0046872">
    <property type="term" value="F:metal ion binding"/>
    <property type="evidence" value="ECO:0007669"/>
    <property type="project" value="UniProtKB-KW"/>
</dbReference>
<dbReference type="GO" id="GO:0019677">
    <property type="term" value="P:NAD+ catabolic process"/>
    <property type="evidence" value="ECO:0007669"/>
    <property type="project" value="TreeGrafter"/>
</dbReference>
<evidence type="ECO:0000313" key="12">
    <source>
        <dbReference type="EMBL" id="MDJ1482261.1"/>
    </source>
</evidence>
<comment type="similarity">
    <text evidence="3">Belongs to the Nudix hydrolase family. NudC subfamily.</text>
</comment>
<dbReference type="InterPro" id="IPR000086">
    <property type="entry name" value="NUDIX_hydrolase_dom"/>
</dbReference>
<evidence type="ECO:0000256" key="9">
    <source>
        <dbReference type="ARBA" id="ARBA00023679"/>
    </source>
</evidence>
<dbReference type="GO" id="GO:0005829">
    <property type="term" value="C:cytosol"/>
    <property type="evidence" value="ECO:0007669"/>
    <property type="project" value="TreeGrafter"/>
</dbReference>
<dbReference type="PANTHER" id="PTHR42904:SF6">
    <property type="entry name" value="NAD-CAPPED RNA HYDROLASE NUDT12"/>
    <property type="match status" value="1"/>
</dbReference>
<dbReference type="GO" id="GO:0035529">
    <property type="term" value="F:NADH pyrophosphatase activity"/>
    <property type="evidence" value="ECO:0007669"/>
    <property type="project" value="TreeGrafter"/>
</dbReference>
<protein>
    <recommendedName>
        <fullName evidence="4">NAD(+) diphosphatase</fullName>
        <ecNumber evidence="4">3.6.1.22</ecNumber>
    </recommendedName>
</protein>
<organism evidence="12 13">
    <name type="scientific">Xanthocytophaga flava</name>
    <dbReference type="NCBI Taxonomy" id="3048013"/>
    <lineage>
        <taxon>Bacteria</taxon>
        <taxon>Pseudomonadati</taxon>
        <taxon>Bacteroidota</taxon>
        <taxon>Cytophagia</taxon>
        <taxon>Cytophagales</taxon>
        <taxon>Rhodocytophagaceae</taxon>
        <taxon>Xanthocytophaga</taxon>
    </lineage>
</organism>
<accession>A0AAE3QS78</accession>
<evidence type="ECO:0000256" key="6">
    <source>
        <dbReference type="ARBA" id="ARBA00022801"/>
    </source>
</evidence>
<keyword evidence="6 10" id="KW-0378">Hydrolase</keyword>
<dbReference type="PANTHER" id="PTHR42904">
    <property type="entry name" value="NUDIX HYDROLASE, NUDC SUBFAMILY"/>
    <property type="match status" value="1"/>
</dbReference>